<accession>A0ABV8LH68</accession>
<evidence type="ECO:0000259" key="1">
    <source>
        <dbReference type="Pfam" id="PF08241"/>
    </source>
</evidence>
<dbReference type="InterPro" id="IPR029063">
    <property type="entry name" value="SAM-dependent_MTases_sf"/>
</dbReference>
<dbReference type="InterPro" id="IPR013216">
    <property type="entry name" value="Methyltransf_11"/>
</dbReference>
<dbReference type="RefSeq" id="WP_253758196.1">
    <property type="nucleotide sequence ID" value="NZ_JAMZDZ010000001.1"/>
</dbReference>
<keyword evidence="3" id="KW-1185">Reference proteome</keyword>
<dbReference type="Gene3D" id="3.40.50.150">
    <property type="entry name" value="Vaccinia Virus protein VP39"/>
    <property type="match status" value="1"/>
</dbReference>
<reference evidence="3" key="1">
    <citation type="journal article" date="2019" name="Int. J. Syst. Evol. Microbiol.">
        <title>The Global Catalogue of Microorganisms (GCM) 10K type strain sequencing project: providing services to taxonomists for standard genome sequencing and annotation.</title>
        <authorList>
            <consortium name="The Broad Institute Genomics Platform"/>
            <consortium name="The Broad Institute Genome Sequencing Center for Infectious Disease"/>
            <person name="Wu L."/>
            <person name="Ma J."/>
        </authorList>
    </citation>
    <scope>NUCLEOTIDE SEQUENCE [LARGE SCALE GENOMIC DNA]</scope>
    <source>
        <strain evidence="3">CGMCC 4.7289</strain>
    </source>
</reference>
<evidence type="ECO:0000313" key="2">
    <source>
        <dbReference type="EMBL" id="MFC4130271.1"/>
    </source>
</evidence>
<sequence>MPVAAYDEIADWYADWVGGLHNSYSERVADVLRRLIPPGDGRTSLDIGCGTGARAGVLRDLGWQPVGVDLSTGQLRHARRILPVAAADATALPIATGSVDLAVSILTHTDLPDYPGVIAEAARVVRPGGRFVHVGIHPCFTGAFADRSDPARIVVDSGYHRRERRWDSFTTQGVRNRVGAWHLPLADLLNAFQAAGLEIVDTVESGPEAGVPDVFAVAAVSSPRQSAA</sequence>
<dbReference type="GO" id="GO:0008168">
    <property type="term" value="F:methyltransferase activity"/>
    <property type="evidence" value="ECO:0007669"/>
    <property type="project" value="UniProtKB-KW"/>
</dbReference>
<dbReference type="EC" id="2.1.1.-" evidence="2"/>
<dbReference type="GO" id="GO:0032259">
    <property type="term" value="P:methylation"/>
    <property type="evidence" value="ECO:0007669"/>
    <property type="project" value="UniProtKB-KW"/>
</dbReference>
<keyword evidence="2" id="KW-0489">Methyltransferase</keyword>
<name>A0ABV8LH68_9ACTN</name>
<feature type="domain" description="Methyltransferase type 11" evidence="1">
    <location>
        <begin position="45"/>
        <end position="132"/>
    </location>
</feature>
<gene>
    <name evidence="2" type="ORF">ACFOZ4_06605</name>
</gene>
<dbReference type="SUPFAM" id="SSF53335">
    <property type="entry name" value="S-adenosyl-L-methionine-dependent methyltransferases"/>
    <property type="match status" value="1"/>
</dbReference>
<keyword evidence="2" id="KW-0808">Transferase</keyword>
<protein>
    <submittedName>
        <fullName evidence="2">Class I SAM-dependent methyltransferase</fullName>
        <ecNumber evidence="2">2.1.1.-</ecNumber>
    </submittedName>
</protein>
<comment type="caution">
    <text evidence="2">The sequence shown here is derived from an EMBL/GenBank/DDBJ whole genome shotgun (WGS) entry which is preliminary data.</text>
</comment>
<dbReference type="Pfam" id="PF08241">
    <property type="entry name" value="Methyltransf_11"/>
    <property type="match status" value="1"/>
</dbReference>
<evidence type="ECO:0000313" key="3">
    <source>
        <dbReference type="Proteomes" id="UP001595816"/>
    </source>
</evidence>
<dbReference type="Proteomes" id="UP001595816">
    <property type="component" value="Unassembled WGS sequence"/>
</dbReference>
<dbReference type="EMBL" id="JBHSAY010000005">
    <property type="protein sequence ID" value="MFC4130271.1"/>
    <property type="molecule type" value="Genomic_DNA"/>
</dbReference>
<proteinExistence type="predicted"/>
<dbReference type="CDD" id="cd02440">
    <property type="entry name" value="AdoMet_MTases"/>
    <property type="match status" value="1"/>
</dbReference>
<organism evidence="2 3">
    <name type="scientific">Hamadaea flava</name>
    <dbReference type="NCBI Taxonomy" id="1742688"/>
    <lineage>
        <taxon>Bacteria</taxon>
        <taxon>Bacillati</taxon>
        <taxon>Actinomycetota</taxon>
        <taxon>Actinomycetes</taxon>
        <taxon>Micromonosporales</taxon>
        <taxon>Micromonosporaceae</taxon>
        <taxon>Hamadaea</taxon>
    </lineage>
</organism>
<dbReference type="PANTHER" id="PTHR43591">
    <property type="entry name" value="METHYLTRANSFERASE"/>
    <property type="match status" value="1"/>
</dbReference>